<feature type="domain" description="Gfo/Idh/MocA-like oxidoreductase N-terminal" evidence="1">
    <location>
        <begin position="2"/>
        <end position="118"/>
    </location>
</feature>
<dbReference type="Gene3D" id="3.30.360.10">
    <property type="entry name" value="Dihydrodipicolinate Reductase, domain 2"/>
    <property type="match status" value="1"/>
</dbReference>
<evidence type="ECO:0000259" key="2">
    <source>
        <dbReference type="Pfam" id="PF22725"/>
    </source>
</evidence>
<dbReference type="Pfam" id="PF22725">
    <property type="entry name" value="GFO_IDH_MocA_C3"/>
    <property type="match status" value="1"/>
</dbReference>
<keyword evidence="4" id="KW-1185">Reference proteome</keyword>
<gene>
    <name evidence="3" type="primary">ycjS</name>
    <name evidence="3" type="ORF">ROH8110_02026</name>
</gene>
<evidence type="ECO:0000259" key="1">
    <source>
        <dbReference type="Pfam" id="PF01408"/>
    </source>
</evidence>
<keyword evidence="3" id="KW-0560">Oxidoreductase</keyword>
<dbReference type="SUPFAM" id="SSF51735">
    <property type="entry name" value="NAD(P)-binding Rossmann-fold domains"/>
    <property type="match status" value="1"/>
</dbReference>
<sequence>MIRIGIIGTGFVADLYMRSLATLEGIDLIGAHDLRSDRLSAFCAYWKVAAFTGRNDLLDALGPGGIVLNLTNPSAHFEISTLALESGCHVYSEKPLAMRLEDAQTLHALAARKGLMLASAPCSFLGEAAQTVAAAVRAKVAGKVRLIYAELDDDFIPQAPYTKWLSESGAPWPAGDEFNVGCTLEHAGYYLTWLIAIFGSVRTVVAASASLVADQLPVDDPAPDLSVATLFFDCGVVARLTCSIIAPHGHGLRIIGDKGVIELDEAWNNAAKVRFRRRFTLRRRLVNAPVARRLRLSGETHPKVGRWGAASMNFMLGISEMADALAAGRPSRISADLALHLTEVTLAIQNAGETTGAQTMQTRCDPVAPMPWAQNLKGA</sequence>
<dbReference type="PANTHER" id="PTHR43377:SF1">
    <property type="entry name" value="BILIVERDIN REDUCTASE A"/>
    <property type="match status" value="1"/>
</dbReference>
<dbReference type="GO" id="GO:0016491">
    <property type="term" value="F:oxidoreductase activity"/>
    <property type="evidence" value="ECO:0007669"/>
    <property type="project" value="UniProtKB-KW"/>
</dbReference>
<evidence type="ECO:0000313" key="3">
    <source>
        <dbReference type="EMBL" id="SLN38479.1"/>
    </source>
</evidence>
<dbReference type="InterPro" id="IPR055170">
    <property type="entry name" value="GFO_IDH_MocA-like_dom"/>
</dbReference>
<proteinExistence type="predicted"/>
<dbReference type="InterPro" id="IPR036291">
    <property type="entry name" value="NAD(P)-bd_dom_sf"/>
</dbReference>
<dbReference type="InterPro" id="IPR051450">
    <property type="entry name" value="Gfo/Idh/MocA_Oxidoreductases"/>
</dbReference>
<organism evidence="3 4">
    <name type="scientific">Roseovarius halotolerans</name>
    <dbReference type="NCBI Taxonomy" id="505353"/>
    <lineage>
        <taxon>Bacteria</taxon>
        <taxon>Pseudomonadati</taxon>
        <taxon>Pseudomonadota</taxon>
        <taxon>Alphaproteobacteria</taxon>
        <taxon>Rhodobacterales</taxon>
        <taxon>Roseobacteraceae</taxon>
        <taxon>Roseovarius</taxon>
    </lineage>
</organism>
<name>A0A1X6Z2W7_9RHOB</name>
<evidence type="ECO:0000313" key="4">
    <source>
        <dbReference type="Proteomes" id="UP000193207"/>
    </source>
</evidence>
<feature type="domain" description="GFO/IDH/MocA-like oxidoreductase" evidence="2">
    <location>
        <begin position="130"/>
        <end position="262"/>
    </location>
</feature>
<reference evidence="3 4" key="1">
    <citation type="submission" date="2017-03" db="EMBL/GenBank/DDBJ databases">
        <authorList>
            <person name="Afonso C.L."/>
            <person name="Miller P.J."/>
            <person name="Scott M.A."/>
            <person name="Spackman E."/>
            <person name="Goraichik I."/>
            <person name="Dimitrov K.M."/>
            <person name="Suarez D.L."/>
            <person name="Swayne D.E."/>
        </authorList>
    </citation>
    <scope>NUCLEOTIDE SEQUENCE [LARGE SCALE GENOMIC DNA]</scope>
    <source>
        <strain evidence="3 4">CECT 8110</strain>
    </source>
</reference>
<accession>A0A1X6Z2W7</accession>
<dbReference type="PANTHER" id="PTHR43377">
    <property type="entry name" value="BILIVERDIN REDUCTASE A"/>
    <property type="match status" value="1"/>
</dbReference>
<dbReference type="Pfam" id="PF01408">
    <property type="entry name" value="GFO_IDH_MocA"/>
    <property type="match status" value="1"/>
</dbReference>
<dbReference type="OrthoDB" id="9776544at2"/>
<protein>
    <submittedName>
        <fullName evidence="3">Putative oxidoreductase YcjS</fullName>
        <ecNumber evidence="3">1.-.-.-</ecNumber>
    </submittedName>
</protein>
<dbReference type="GO" id="GO:0000166">
    <property type="term" value="F:nucleotide binding"/>
    <property type="evidence" value="ECO:0007669"/>
    <property type="project" value="InterPro"/>
</dbReference>
<dbReference type="Proteomes" id="UP000193207">
    <property type="component" value="Unassembled WGS sequence"/>
</dbReference>
<dbReference type="Gene3D" id="3.40.50.720">
    <property type="entry name" value="NAD(P)-binding Rossmann-like Domain"/>
    <property type="match status" value="1"/>
</dbReference>
<dbReference type="SUPFAM" id="SSF55347">
    <property type="entry name" value="Glyceraldehyde-3-phosphate dehydrogenase-like, C-terminal domain"/>
    <property type="match status" value="1"/>
</dbReference>
<dbReference type="RefSeq" id="WP_085817840.1">
    <property type="nucleotide sequence ID" value="NZ_FWFU01000002.1"/>
</dbReference>
<dbReference type="AlphaFoldDB" id="A0A1X6Z2W7"/>
<dbReference type="InterPro" id="IPR000683">
    <property type="entry name" value="Gfo/Idh/MocA-like_OxRdtase_N"/>
</dbReference>
<dbReference type="EC" id="1.-.-.-" evidence="3"/>
<dbReference type="EMBL" id="FWFU01000002">
    <property type="protein sequence ID" value="SLN38479.1"/>
    <property type="molecule type" value="Genomic_DNA"/>
</dbReference>